<keyword evidence="7 14" id="KW-0418">Kinase</keyword>
<evidence type="ECO:0000256" key="8">
    <source>
        <dbReference type="ARBA" id="ARBA00022840"/>
    </source>
</evidence>
<dbReference type="NCBIfam" id="TIGR01219">
    <property type="entry name" value="Pmev_kin_ERG8"/>
    <property type="match status" value="1"/>
</dbReference>
<dbReference type="InterPro" id="IPR035102">
    <property type="entry name" value="Phosphomevalonate_kinase"/>
</dbReference>
<dbReference type="OMA" id="LVIHRTM"/>
<keyword evidence="6" id="KW-0547">Nucleotide-binding</keyword>
<dbReference type="GO" id="GO:0004631">
    <property type="term" value="F:phosphomevalonate kinase activity"/>
    <property type="evidence" value="ECO:0000318"/>
    <property type="project" value="GO_Central"/>
</dbReference>
<dbReference type="SUPFAM" id="SSF54211">
    <property type="entry name" value="Ribosomal protein S5 domain 2-like"/>
    <property type="match status" value="1"/>
</dbReference>
<proteinExistence type="inferred from homology"/>
<feature type="domain" description="GHMP kinase C-terminal" evidence="13">
    <location>
        <begin position="396"/>
        <end position="459"/>
    </location>
</feature>
<evidence type="ECO:0000259" key="12">
    <source>
        <dbReference type="Pfam" id="PF00288"/>
    </source>
</evidence>
<comment type="similarity">
    <text evidence="2">Belongs to the GHMP kinase family. Mevalonate kinase subfamily.</text>
</comment>
<gene>
    <name evidence="14" type="ORF">KFL_000280100</name>
</gene>
<evidence type="ECO:0000256" key="9">
    <source>
        <dbReference type="ARBA" id="ARBA00022955"/>
    </source>
</evidence>
<keyword evidence="10" id="KW-0443">Lipid metabolism</keyword>
<keyword evidence="4" id="KW-0444">Lipid biosynthesis</keyword>
<dbReference type="UniPathway" id="UPA00057">
    <property type="reaction ID" value="UER00099"/>
</dbReference>
<dbReference type="Gene3D" id="3.30.230.10">
    <property type="match status" value="1"/>
</dbReference>
<evidence type="ECO:0000256" key="1">
    <source>
        <dbReference type="ARBA" id="ARBA00005017"/>
    </source>
</evidence>
<dbReference type="STRING" id="105231.A0A1Y1HL22"/>
<dbReference type="Pfam" id="PF08544">
    <property type="entry name" value="GHMP_kinases_C"/>
    <property type="match status" value="1"/>
</dbReference>
<dbReference type="PANTHER" id="PTHR31814:SF2">
    <property type="entry name" value="PHOSPHOMEVALONATE KINASE"/>
    <property type="match status" value="1"/>
</dbReference>
<comment type="pathway">
    <text evidence="1">Isoprenoid biosynthesis; isopentenyl diphosphate biosynthesis via mevalonate pathway; isopentenyl diphosphate from (R)-mevalonate: step 2/3.</text>
</comment>
<evidence type="ECO:0000256" key="3">
    <source>
        <dbReference type="ARBA" id="ARBA00012958"/>
    </source>
</evidence>
<dbReference type="InterPro" id="IPR013750">
    <property type="entry name" value="GHMP_kinase_C_dom"/>
</dbReference>
<dbReference type="InterPro" id="IPR006204">
    <property type="entry name" value="GHMP_kinase_N_dom"/>
</dbReference>
<evidence type="ECO:0000256" key="6">
    <source>
        <dbReference type="ARBA" id="ARBA00022741"/>
    </source>
</evidence>
<dbReference type="InterPro" id="IPR016005">
    <property type="entry name" value="Erg8"/>
</dbReference>
<dbReference type="EMBL" id="DF236977">
    <property type="protein sequence ID" value="GAQ79305.1"/>
    <property type="molecule type" value="Genomic_DNA"/>
</dbReference>
<reference evidence="14 15" key="1">
    <citation type="journal article" date="2014" name="Nat. Commun.">
        <title>Klebsormidium flaccidum genome reveals primary factors for plant terrestrial adaptation.</title>
        <authorList>
            <person name="Hori K."/>
            <person name="Maruyama F."/>
            <person name="Fujisawa T."/>
            <person name="Togashi T."/>
            <person name="Yamamoto N."/>
            <person name="Seo M."/>
            <person name="Sato S."/>
            <person name="Yamada T."/>
            <person name="Mori H."/>
            <person name="Tajima N."/>
            <person name="Moriyama T."/>
            <person name="Ikeuchi M."/>
            <person name="Watanabe M."/>
            <person name="Wada H."/>
            <person name="Kobayashi K."/>
            <person name="Saito M."/>
            <person name="Masuda T."/>
            <person name="Sasaki-Sekimoto Y."/>
            <person name="Mashiguchi K."/>
            <person name="Awai K."/>
            <person name="Shimojima M."/>
            <person name="Masuda S."/>
            <person name="Iwai M."/>
            <person name="Nobusawa T."/>
            <person name="Narise T."/>
            <person name="Kondo S."/>
            <person name="Saito H."/>
            <person name="Sato R."/>
            <person name="Murakawa M."/>
            <person name="Ihara Y."/>
            <person name="Oshima-Yamada Y."/>
            <person name="Ohtaka K."/>
            <person name="Satoh M."/>
            <person name="Sonobe K."/>
            <person name="Ishii M."/>
            <person name="Ohtani R."/>
            <person name="Kanamori-Sato M."/>
            <person name="Honoki R."/>
            <person name="Miyazaki D."/>
            <person name="Mochizuki H."/>
            <person name="Umetsu J."/>
            <person name="Higashi K."/>
            <person name="Shibata D."/>
            <person name="Kamiya Y."/>
            <person name="Sato N."/>
            <person name="Nakamura Y."/>
            <person name="Tabata S."/>
            <person name="Ida S."/>
            <person name="Kurokawa K."/>
            <person name="Ohta H."/>
        </authorList>
    </citation>
    <scope>NUCLEOTIDE SEQUENCE [LARGE SCALE GENOMIC DNA]</scope>
    <source>
        <strain evidence="14 15">NIES-2285</strain>
    </source>
</reference>
<evidence type="ECO:0000256" key="2">
    <source>
        <dbReference type="ARBA" id="ARBA00006495"/>
    </source>
</evidence>
<dbReference type="GO" id="GO:0019287">
    <property type="term" value="P:isopentenyl diphosphate biosynthetic process, mevalonate pathway"/>
    <property type="evidence" value="ECO:0000318"/>
    <property type="project" value="GO_Central"/>
</dbReference>
<dbReference type="OrthoDB" id="10262935at2759"/>
<dbReference type="InterPro" id="IPR014721">
    <property type="entry name" value="Ribsml_uS5_D2-typ_fold_subgr"/>
</dbReference>
<dbReference type="InterPro" id="IPR036554">
    <property type="entry name" value="GHMP_kinase_C_sf"/>
</dbReference>
<evidence type="ECO:0000256" key="7">
    <source>
        <dbReference type="ARBA" id="ARBA00022777"/>
    </source>
</evidence>
<keyword evidence="11" id="KW-0753">Steroid metabolism</keyword>
<dbReference type="InterPro" id="IPR020568">
    <property type="entry name" value="Ribosomal_Su5_D2-typ_SF"/>
</dbReference>
<keyword evidence="9" id="KW-0752">Steroid biosynthesis</keyword>
<dbReference type="Proteomes" id="UP000054558">
    <property type="component" value="Unassembled WGS sequence"/>
</dbReference>
<evidence type="ECO:0000256" key="11">
    <source>
        <dbReference type="ARBA" id="ARBA00023221"/>
    </source>
</evidence>
<evidence type="ECO:0000259" key="13">
    <source>
        <dbReference type="Pfam" id="PF08544"/>
    </source>
</evidence>
<organism evidence="14 15">
    <name type="scientific">Klebsormidium nitens</name>
    <name type="common">Green alga</name>
    <name type="synonym">Ulothrix nitens</name>
    <dbReference type="NCBI Taxonomy" id="105231"/>
    <lineage>
        <taxon>Eukaryota</taxon>
        <taxon>Viridiplantae</taxon>
        <taxon>Streptophyta</taxon>
        <taxon>Klebsormidiophyceae</taxon>
        <taxon>Klebsormidiales</taxon>
        <taxon>Klebsormidiaceae</taxon>
        <taxon>Klebsormidium</taxon>
    </lineage>
</organism>
<dbReference type="GO" id="GO:0006694">
    <property type="term" value="P:steroid biosynthetic process"/>
    <property type="evidence" value="ECO:0007669"/>
    <property type="project" value="UniProtKB-KW"/>
</dbReference>
<evidence type="ECO:0000313" key="15">
    <source>
        <dbReference type="Proteomes" id="UP000054558"/>
    </source>
</evidence>
<feature type="domain" description="GHMP kinase N-terminal" evidence="12">
    <location>
        <begin position="169"/>
        <end position="246"/>
    </location>
</feature>
<evidence type="ECO:0000256" key="10">
    <source>
        <dbReference type="ARBA" id="ARBA00023098"/>
    </source>
</evidence>
<dbReference type="PIRSF" id="PIRSF017288">
    <property type="entry name" value="PMK_GHMP_euk"/>
    <property type="match status" value="1"/>
</dbReference>
<sequence length="491" mass="51570">MADKKSIVVSAPGKVLLTGAYLILERPNPGLVLSTSARFYATVAPLLNDSPTVDPASRPILIRSPQLDRADIFTLDLGSLDVAPSNGRGNPFMEAAIQYTVAAAKLLDVSVGDVLKPGLEVTILGDNDFYSHRRQIADSGLPLCSSTLSGLPPFSPATMNTPPETPANSAIPEIAKTGLGSSAAMVTAVVAGLLQHLGMVSLPRPGEGRESHSRDLDTVHRLAQAAHCAAQGKVGSGFDVSAAVFGSQRYVRFSPSVLQQSGESEPVLESVRRLLASAWDEERRGFVLPPGLVLVIGEPGAGGSSTPSMVGAVQRWRREKAAAAQPVWEALAEANSQVEQGLCQLAECAVSDREAYERTLEECIGRPSHEWEETAWAGPPSQGSPLAALLATRAAFRSVRELLRRIGEEANVPIEPPSQTALLDATEGLPGVLFAGVPGAGGFDAVFAVVLGQGARNVVDAEWSKRGTLPLCATEDSCGVVLEESDPRGRA</sequence>
<evidence type="ECO:0000256" key="4">
    <source>
        <dbReference type="ARBA" id="ARBA00022516"/>
    </source>
</evidence>
<keyword evidence="5" id="KW-0808">Transferase</keyword>
<accession>A0A1Y1HL22</accession>
<dbReference type="Pfam" id="PF00288">
    <property type="entry name" value="GHMP_kinases_N"/>
    <property type="match status" value="1"/>
</dbReference>
<evidence type="ECO:0000313" key="14">
    <source>
        <dbReference type="EMBL" id="GAQ79305.1"/>
    </source>
</evidence>
<dbReference type="AlphaFoldDB" id="A0A1Y1HL22"/>
<dbReference type="GO" id="GO:0010142">
    <property type="term" value="P:farnesyl diphosphate biosynthetic process, mevalonate pathway"/>
    <property type="evidence" value="ECO:0000318"/>
    <property type="project" value="GO_Central"/>
</dbReference>
<dbReference type="EC" id="2.7.4.2" evidence="3"/>
<name>A0A1Y1HL22_KLENI</name>
<protein>
    <recommendedName>
        <fullName evidence="3">phosphomevalonate kinase</fullName>
        <ecNumber evidence="3">2.7.4.2</ecNumber>
    </recommendedName>
</protein>
<dbReference type="GO" id="GO:0005777">
    <property type="term" value="C:peroxisome"/>
    <property type="evidence" value="ECO:0000318"/>
    <property type="project" value="GO_Central"/>
</dbReference>
<keyword evidence="8" id="KW-0067">ATP-binding</keyword>
<dbReference type="GO" id="GO:0005524">
    <property type="term" value="F:ATP binding"/>
    <property type="evidence" value="ECO:0007669"/>
    <property type="project" value="UniProtKB-KW"/>
</dbReference>
<dbReference type="Gene3D" id="3.30.70.890">
    <property type="entry name" value="GHMP kinase, C-terminal domain"/>
    <property type="match status" value="1"/>
</dbReference>
<evidence type="ECO:0000256" key="5">
    <source>
        <dbReference type="ARBA" id="ARBA00022679"/>
    </source>
</evidence>
<dbReference type="PANTHER" id="PTHR31814">
    <property type="match status" value="1"/>
</dbReference>
<keyword evidence="15" id="KW-1185">Reference proteome</keyword>